<protein>
    <submittedName>
        <fullName evidence="3">Uncharacterized protein</fullName>
    </submittedName>
</protein>
<feature type="signal peptide" evidence="2">
    <location>
        <begin position="1"/>
        <end position="19"/>
    </location>
</feature>
<feature type="region of interest" description="Disordered" evidence="1">
    <location>
        <begin position="119"/>
        <end position="150"/>
    </location>
</feature>
<accession>A0ABP1CEK0</accession>
<dbReference type="EMBL" id="OZ037944">
    <property type="protein sequence ID" value="CAL1693891.1"/>
    <property type="molecule type" value="Genomic_DNA"/>
</dbReference>
<keyword evidence="2" id="KW-0732">Signal</keyword>
<reference evidence="4" key="1">
    <citation type="submission" date="2024-04" db="EMBL/GenBank/DDBJ databases">
        <authorList>
            <person name="Shaw F."/>
            <person name="Minotto A."/>
        </authorList>
    </citation>
    <scope>NUCLEOTIDE SEQUENCE [LARGE SCALE GENOMIC DNA]</scope>
</reference>
<sequence length="239" mass="23372">MQLKAFLATGLVPVALVHGLPYVGRSNPVDDFLNNISNDFNSVLDSLNQRLTQAHAMQQMNSILSQAPPGVGAAIVTASNGIPQIQLTSMNGPAITLATGSGAVTTTFAGMTFTIATPSSTTAPVTTSTSTPASSSSGSSSASTSSTSSSSSLISSASSTSASLSSATSTAPASTSTSSSSSASDSSSMSTSTDSSASATASPQNLNVESNDASAPGYNMVVPALSAIAGVLAGGFLVL</sequence>
<feature type="compositionally biased region" description="Low complexity" evidence="1">
    <location>
        <begin position="165"/>
        <end position="203"/>
    </location>
</feature>
<evidence type="ECO:0000256" key="2">
    <source>
        <dbReference type="SAM" id="SignalP"/>
    </source>
</evidence>
<evidence type="ECO:0000313" key="3">
    <source>
        <dbReference type="EMBL" id="CAL1693891.1"/>
    </source>
</evidence>
<name>A0ABP1CEK0_9APHY</name>
<feature type="region of interest" description="Disordered" evidence="1">
    <location>
        <begin position="165"/>
        <end position="210"/>
    </location>
</feature>
<gene>
    <name evidence="3" type="ORF">GFSPODELE1_LOCUS48</name>
</gene>
<organism evidence="3 4">
    <name type="scientific">Somion occarium</name>
    <dbReference type="NCBI Taxonomy" id="3059160"/>
    <lineage>
        <taxon>Eukaryota</taxon>
        <taxon>Fungi</taxon>
        <taxon>Dikarya</taxon>
        <taxon>Basidiomycota</taxon>
        <taxon>Agaricomycotina</taxon>
        <taxon>Agaricomycetes</taxon>
        <taxon>Polyporales</taxon>
        <taxon>Cerrenaceae</taxon>
        <taxon>Somion</taxon>
    </lineage>
</organism>
<dbReference type="Proteomes" id="UP001497453">
    <property type="component" value="Chromosome 1"/>
</dbReference>
<evidence type="ECO:0000313" key="4">
    <source>
        <dbReference type="Proteomes" id="UP001497453"/>
    </source>
</evidence>
<keyword evidence="4" id="KW-1185">Reference proteome</keyword>
<feature type="chain" id="PRO_5047006583" evidence="2">
    <location>
        <begin position="20"/>
        <end position="239"/>
    </location>
</feature>
<evidence type="ECO:0000256" key="1">
    <source>
        <dbReference type="SAM" id="MobiDB-lite"/>
    </source>
</evidence>
<proteinExistence type="predicted"/>